<dbReference type="Gene3D" id="3.40.50.720">
    <property type="entry name" value="NAD(P)-binding Rossmann-like Domain"/>
    <property type="match status" value="1"/>
</dbReference>
<evidence type="ECO:0000313" key="7">
    <source>
        <dbReference type="EMBL" id="RUR26478.1"/>
    </source>
</evidence>
<dbReference type="PANTHER" id="PTHR44085">
    <property type="entry name" value="SEPIAPTERIN REDUCTASE"/>
    <property type="match status" value="1"/>
</dbReference>
<evidence type="ECO:0000256" key="4">
    <source>
        <dbReference type="ARBA" id="ARBA00023002"/>
    </source>
</evidence>
<keyword evidence="3" id="KW-0521">NADP</keyword>
<dbReference type="InterPro" id="IPR036291">
    <property type="entry name" value="NAD(P)-bd_dom_sf"/>
</dbReference>
<protein>
    <submittedName>
        <fullName evidence="7">SDR family NAD(P)-dependent oxidoreductase</fullName>
    </submittedName>
    <submittedName>
        <fullName evidence="6">Sepiapterin reductase</fullName>
    </submittedName>
</protein>
<dbReference type="InterPro" id="IPR020904">
    <property type="entry name" value="Sc_DH/Rdtase_CS"/>
</dbReference>
<dbReference type="PRINTS" id="PR00080">
    <property type="entry name" value="SDRFAMILY"/>
</dbReference>
<dbReference type="SUPFAM" id="SSF51735">
    <property type="entry name" value="NAD(P)-binding Rossmann-fold domains"/>
    <property type="match status" value="1"/>
</dbReference>
<reference evidence="7 9" key="2">
    <citation type="submission" date="2018-12" db="EMBL/GenBank/DDBJ databases">
        <title>Legionella sp,whole genome shotgun sequence.</title>
        <authorList>
            <person name="Wu H."/>
        </authorList>
    </citation>
    <scope>NUCLEOTIDE SEQUENCE [LARGE SCALE GENOMIC DNA]</scope>
    <source>
        <strain evidence="9">km489</strain>
        <strain evidence="7">Km489</strain>
    </source>
</reference>
<comment type="caution">
    <text evidence="6">The sequence shown here is derived from an EMBL/GenBank/DDBJ whole genome shotgun (WGS) entry which is preliminary data.</text>
</comment>
<dbReference type="InterPro" id="IPR051721">
    <property type="entry name" value="Biopterin_syn/organic_redct"/>
</dbReference>
<dbReference type="EMBL" id="QHJG01000002">
    <property type="protein sequence ID" value="PWY57396.1"/>
    <property type="molecule type" value="Genomic_DNA"/>
</dbReference>
<keyword evidence="4" id="KW-0560">Oxidoreductase</keyword>
<evidence type="ECO:0000256" key="1">
    <source>
        <dbReference type="ARBA" id="ARBA00004496"/>
    </source>
</evidence>
<evidence type="ECO:0000313" key="8">
    <source>
        <dbReference type="Proteomes" id="UP000247152"/>
    </source>
</evidence>
<evidence type="ECO:0000256" key="3">
    <source>
        <dbReference type="ARBA" id="ARBA00022857"/>
    </source>
</evidence>
<comment type="subcellular location">
    <subcellularLocation>
        <location evidence="1">Cytoplasm</location>
    </subcellularLocation>
</comment>
<evidence type="ECO:0000256" key="5">
    <source>
        <dbReference type="RuleBase" id="RU000363"/>
    </source>
</evidence>
<name>A0A317U8Z7_9GAMM</name>
<dbReference type="Pfam" id="PF00106">
    <property type="entry name" value="adh_short"/>
    <property type="match status" value="1"/>
</dbReference>
<dbReference type="GO" id="GO:0005737">
    <property type="term" value="C:cytoplasm"/>
    <property type="evidence" value="ECO:0007669"/>
    <property type="project" value="UniProtKB-SubCell"/>
</dbReference>
<dbReference type="PRINTS" id="PR00081">
    <property type="entry name" value="GDHRDH"/>
</dbReference>
<dbReference type="GO" id="GO:0006729">
    <property type="term" value="P:tetrahydrobiopterin biosynthetic process"/>
    <property type="evidence" value="ECO:0007669"/>
    <property type="project" value="TreeGrafter"/>
</dbReference>
<keyword evidence="9" id="KW-1185">Reference proteome</keyword>
<dbReference type="EMBL" id="RZGX01000001">
    <property type="protein sequence ID" value="RUR26478.1"/>
    <property type="molecule type" value="Genomic_DNA"/>
</dbReference>
<dbReference type="AlphaFoldDB" id="A0A317U8Z7"/>
<sequence length="253" mass="28344">MIVITGGGSGIGRSLAFSLAKREQSILVVGRTEKALQETAAFSENIQYICADVSTCEGLASIKNRLHDVNQISALVNNAGTLNPLVPMKEIDPKDWNQTLNTNLNAALFLPQLIYDKLTDGRVLNIGSGAAYFAIRGWAAYCVSKAALSMLTKCWQLESDSIAFASVMPGIIDTNMQAIARSKENPDYEKISFYKRLKDENRLVSPETVAEFLTWLLLDVDKDTYMSKEWDIYDTKHHKAWLKPPHQVQHWDF</sequence>
<evidence type="ECO:0000256" key="2">
    <source>
        <dbReference type="ARBA" id="ARBA00022490"/>
    </source>
</evidence>
<dbReference type="Proteomes" id="UP000247152">
    <property type="component" value="Unassembled WGS sequence"/>
</dbReference>
<dbReference type="PANTHER" id="PTHR44085:SF2">
    <property type="entry name" value="SEPIAPTERIN REDUCTASE"/>
    <property type="match status" value="1"/>
</dbReference>
<dbReference type="OrthoDB" id="9794387at2"/>
<evidence type="ECO:0000313" key="9">
    <source>
        <dbReference type="Proteomes" id="UP000287374"/>
    </source>
</evidence>
<evidence type="ECO:0000313" key="6">
    <source>
        <dbReference type="EMBL" id="PWY57396.1"/>
    </source>
</evidence>
<proteinExistence type="inferred from homology"/>
<reference evidence="6 8" key="1">
    <citation type="submission" date="2018-05" db="EMBL/GenBank/DDBJ databases">
        <title>Legionella qingyii sp.nov., whole genome shotgun sequence.</title>
        <authorList>
            <person name="Wu H."/>
            <person name="Zhu Q."/>
            <person name="Hu C."/>
        </authorList>
    </citation>
    <scope>NUCLEOTIDE SEQUENCE [LARGE SCALE GENOMIC DNA]</scope>
    <source>
        <strain evidence="6 8">HEB18</strain>
    </source>
</reference>
<dbReference type="PROSITE" id="PS00061">
    <property type="entry name" value="ADH_SHORT"/>
    <property type="match status" value="1"/>
</dbReference>
<dbReference type="Proteomes" id="UP000287374">
    <property type="component" value="Unassembled WGS sequence"/>
</dbReference>
<comment type="similarity">
    <text evidence="5">Belongs to the short-chain dehydrogenases/reductases (SDR) family.</text>
</comment>
<accession>A0A317U8Z7</accession>
<organism evidence="6 8">
    <name type="scientific">Legionella qingyii</name>
    <dbReference type="NCBI Taxonomy" id="2184757"/>
    <lineage>
        <taxon>Bacteria</taxon>
        <taxon>Pseudomonadati</taxon>
        <taxon>Pseudomonadota</taxon>
        <taxon>Gammaproteobacteria</taxon>
        <taxon>Legionellales</taxon>
        <taxon>Legionellaceae</taxon>
        <taxon>Legionella</taxon>
    </lineage>
</organism>
<dbReference type="InterPro" id="IPR002347">
    <property type="entry name" value="SDR_fam"/>
</dbReference>
<gene>
    <name evidence="6" type="ORF">DGG96_01380</name>
    <name evidence="7" type="ORF">ELY20_00750</name>
</gene>
<keyword evidence="2" id="KW-0963">Cytoplasm</keyword>
<dbReference type="RefSeq" id="WP_110141232.1">
    <property type="nucleotide sequence ID" value="NZ_QHJG01000002.1"/>
</dbReference>
<dbReference type="GO" id="GO:0004757">
    <property type="term" value="F:sepiapterin reductase (NADP+) activity"/>
    <property type="evidence" value="ECO:0007669"/>
    <property type="project" value="TreeGrafter"/>
</dbReference>